<protein>
    <submittedName>
        <fullName evidence="3">Uncharacterized protein</fullName>
    </submittedName>
</protein>
<proteinExistence type="predicted"/>
<comment type="caution">
    <text evidence="3">The sequence shown here is derived from an EMBL/GenBank/DDBJ whole genome shotgun (WGS) entry which is preliminary data.</text>
</comment>
<dbReference type="Proteomes" id="UP000324748">
    <property type="component" value="Unassembled WGS sequence"/>
</dbReference>
<gene>
    <name evidence="2" type="ORF">PGT21_036812</name>
    <name evidence="3" type="ORF">PGTUg99_030262</name>
</gene>
<sequence length="111" mass="12501">MTNRYACPHLSTCNDTKYNKKSCHEHSGLGLERVKAHTLNIRIHGNCQALCPVYKLDDVFEFQKFTHLDTTLGPTRSSRGISSELAPSFRNKKATKAPKVVPSNMEKRLGK</sequence>
<feature type="region of interest" description="Disordered" evidence="1">
    <location>
        <begin position="72"/>
        <end position="111"/>
    </location>
</feature>
<reference evidence="4 5" key="1">
    <citation type="submission" date="2019-05" db="EMBL/GenBank/DDBJ databases">
        <title>Emergence of the Ug99 lineage of the wheat stem rust pathogen through somatic hybridization.</title>
        <authorList>
            <person name="Li F."/>
            <person name="Upadhyaya N.M."/>
            <person name="Sperschneider J."/>
            <person name="Matny O."/>
            <person name="Nguyen-Phuc H."/>
            <person name="Mago R."/>
            <person name="Raley C."/>
            <person name="Miller M.E."/>
            <person name="Silverstein K.A.T."/>
            <person name="Henningsen E."/>
            <person name="Hirsch C.D."/>
            <person name="Visser B."/>
            <person name="Pretorius Z.A."/>
            <person name="Steffenson B.J."/>
            <person name="Schwessinger B."/>
            <person name="Dodds P.N."/>
            <person name="Figueroa M."/>
        </authorList>
    </citation>
    <scope>NUCLEOTIDE SEQUENCE [LARGE SCALE GENOMIC DNA]</scope>
    <source>
        <strain evidence="2">21-0</strain>
        <strain evidence="3 5">Ug99</strain>
    </source>
</reference>
<evidence type="ECO:0000313" key="5">
    <source>
        <dbReference type="Proteomes" id="UP000325313"/>
    </source>
</evidence>
<dbReference type="OrthoDB" id="2504450at2759"/>
<dbReference type="EMBL" id="VSWC01000079">
    <property type="protein sequence ID" value="KAA1095245.1"/>
    <property type="molecule type" value="Genomic_DNA"/>
</dbReference>
<name>A0A5B0R7P9_PUCGR</name>
<evidence type="ECO:0000313" key="2">
    <source>
        <dbReference type="EMBL" id="KAA1095245.1"/>
    </source>
</evidence>
<dbReference type="EMBL" id="VDEP01000238">
    <property type="protein sequence ID" value="KAA1121512.1"/>
    <property type="molecule type" value="Genomic_DNA"/>
</dbReference>
<dbReference type="Proteomes" id="UP000325313">
    <property type="component" value="Unassembled WGS sequence"/>
</dbReference>
<keyword evidence="4" id="KW-1185">Reference proteome</keyword>
<organism evidence="3 5">
    <name type="scientific">Puccinia graminis f. sp. tritici</name>
    <dbReference type="NCBI Taxonomy" id="56615"/>
    <lineage>
        <taxon>Eukaryota</taxon>
        <taxon>Fungi</taxon>
        <taxon>Dikarya</taxon>
        <taxon>Basidiomycota</taxon>
        <taxon>Pucciniomycotina</taxon>
        <taxon>Pucciniomycetes</taxon>
        <taxon>Pucciniales</taxon>
        <taxon>Pucciniaceae</taxon>
        <taxon>Puccinia</taxon>
    </lineage>
</organism>
<feature type="compositionally biased region" description="Polar residues" evidence="1">
    <location>
        <begin position="72"/>
        <end position="81"/>
    </location>
</feature>
<evidence type="ECO:0000313" key="3">
    <source>
        <dbReference type="EMBL" id="KAA1121512.1"/>
    </source>
</evidence>
<accession>A0A5B0R7P9</accession>
<evidence type="ECO:0000313" key="4">
    <source>
        <dbReference type="Proteomes" id="UP000324748"/>
    </source>
</evidence>
<evidence type="ECO:0000256" key="1">
    <source>
        <dbReference type="SAM" id="MobiDB-lite"/>
    </source>
</evidence>
<dbReference type="AlphaFoldDB" id="A0A5B0R7P9"/>